<keyword evidence="2" id="KW-1185">Reference proteome</keyword>
<dbReference type="RefSeq" id="WP_212495297.1">
    <property type="nucleotide sequence ID" value="NZ_JAFCJH010000073.1"/>
</dbReference>
<reference evidence="2" key="1">
    <citation type="journal article" date="2021" name="ISME J.">
        <title>Evolutionary origin and ecological implication of a unique nif island in free-living Bradyrhizobium lineages.</title>
        <authorList>
            <person name="Tao J."/>
        </authorList>
    </citation>
    <scope>NUCLEOTIDE SEQUENCE [LARGE SCALE GENOMIC DNA]</scope>
    <source>
        <strain evidence="2">SZCCT0434</strain>
    </source>
</reference>
<evidence type="ECO:0008006" key="3">
    <source>
        <dbReference type="Google" id="ProtNLM"/>
    </source>
</evidence>
<evidence type="ECO:0000313" key="2">
    <source>
        <dbReference type="Proteomes" id="UP001315278"/>
    </source>
</evidence>
<sequence length="442" mass="50523">MRILILHEIDNLASARRTSLNHAFCLIKHAPEHEYTLHSAQQPVTSRLRTQTFDLIVLDTTFLAWRWAKPKSLRLDQILDQYDFVARSDAVKIALPQDEYDHTEILDNWLADWRVDLIYSVCYEHRDEFYPRAGKRAQIAEGLTGYIDDADVALMRKFDIPFGDRKIDVGYRARALPAYFGRIGRIKAELGENFRSRMHGRDLKLDISTDPDDVLVGDAWLRFLGNCKFTLGCESGSSLLDARGVIRNCVEGQLQKNRLASFDELEMTCFPGQDMKRVYSAIGPRVFEAAIARSCQILTPGIYAGALDPGEHYISLAPDCSNAEEVFEQMQDDKANDARIEACYRALVEDPKFRYRHFVADMLARVEAIANRKGLRLADCNDGAHRLTEAADLREAFIRAVVRAHQHHIDDLKEIRFVPNFLHTLAVVLGRWMLSQARRIRG</sequence>
<dbReference type="Proteomes" id="UP001315278">
    <property type="component" value="Unassembled WGS sequence"/>
</dbReference>
<organism evidence="1 2">
    <name type="scientific">Bradyrhizobium jicamae</name>
    <dbReference type="NCBI Taxonomy" id="280332"/>
    <lineage>
        <taxon>Bacteria</taxon>
        <taxon>Pseudomonadati</taxon>
        <taxon>Pseudomonadota</taxon>
        <taxon>Alphaproteobacteria</taxon>
        <taxon>Hyphomicrobiales</taxon>
        <taxon>Nitrobacteraceae</taxon>
        <taxon>Bradyrhizobium</taxon>
    </lineage>
</organism>
<evidence type="ECO:0000313" key="1">
    <source>
        <dbReference type="EMBL" id="MBR0801174.1"/>
    </source>
</evidence>
<dbReference type="EMBL" id="JAFCJH010000073">
    <property type="protein sequence ID" value="MBR0801174.1"/>
    <property type="molecule type" value="Genomic_DNA"/>
</dbReference>
<gene>
    <name evidence="1" type="ORF">JQ615_38060</name>
</gene>
<accession>A0ABS5FX85</accession>
<name>A0ABS5FX85_9BRAD</name>
<proteinExistence type="predicted"/>
<comment type="caution">
    <text evidence="1">The sequence shown here is derived from an EMBL/GenBank/DDBJ whole genome shotgun (WGS) entry which is preliminary data.</text>
</comment>
<protein>
    <recommendedName>
        <fullName evidence="3">Glycosyltransferase family 1 protein</fullName>
    </recommendedName>
</protein>